<dbReference type="Pfam" id="PF07730">
    <property type="entry name" value="HisKA_3"/>
    <property type="match status" value="1"/>
</dbReference>
<name>A0A4R0NMC3_9SPHI</name>
<gene>
    <name evidence="11" type="ORF">EZ449_19435</name>
</gene>
<evidence type="ECO:0000256" key="1">
    <source>
        <dbReference type="ARBA" id="ARBA00000085"/>
    </source>
</evidence>
<evidence type="ECO:0000256" key="3">
    <source>
        <dbReference type="ARBA" id="ARBA00022553"/>
    </source>
</evidence>
<dbReference type="InterPro" id="IPR003594">
    <property type="entry name" value="HATPase_dom"/>
</dbReference>
<dbReference type="InterPro" id="IPR036890">
    <property type="entry name" value="HATPase_C_sf"/>
</dbReference>
<sequence length="264" mass="29862">MKNLTSLPSTFHISAIKLDDQSNFMLAKISIGLLLLSLILIAFLYKRLIIASKQIVQLNANAQLVELERQRISSEIHDEVGSGLTAIKLFAELITEKRQDISELSQLNLMIKAISEKINDIIWTTNSEKNSLEQLIYHIEEQLTQLLQHSNIKLTSNIPIFIQKHEISSDFKKECYLLLKEIAHNALKHAKATEVTLLVSFENDCMTISFSDNGIGFDEKLIKKTGMGLDNLRMRAKRINGDLLIENHNGTRVTLTIPLGNLKD</sequence>
<keyword evidence="9" id="KW-0472">Membrane</keyword>
<reference evidence="11 12" key="1">
    <citation type="submission" date="2019-02" db="EMBL/GenBank/DDBJ databases">
        <title>Pedobacter sp. RP-3-11 sp. nov., isolated from Arctic soil.</title>
        <authorList>
            <person name="Dahal R.H."/>
        </authorList>
    </citation>
    <scope>NUCLEOTIDE SEQUENCE [LARGE SCALE GENOMIC DNA]</scope>
    <source>
        <strain evidence="11 12">RP-3-11</strain>
    </source>
</reference>
<keyword evidence="5" id="KW-0547">Nucleotide-binding</keyword>
<dbReference type="SUPFAM" id="SSF55874">
    <property type="entry name" value="ATPase domain of HSP90 chaperone/DNA topoisomerase II/histidine kinase"/>
    <property type="match status" value="1"/>
</dbReference>
<keyword evidence="9" id="KW-0812">Transmembrane</keyword>
<dbReference type="Gene3D" id="3.30.565.10">
    <property type="entry name" value="Histidine kinase-like ATPase, C-terminal domain"/>
    <property type="match status" value="1"/>
</dbReference>
<dbReference type="InterPro" id="IPR005467">
    <property type="entry name" value="His_kinase_dom"/>
</dbReference>
<keyword evidence="7" id="KW-0067">ATP-binding</keyword>
<feature type="transmembrane region" description="Helical" evidence="9">
    <location>
        <begin position="25"/>
        <end position="45"/>
    </location>
</feature>
<dbReference type="PROSITE" id="PS50109">
    <property type="entry name" value="HIS_KIN"/>
    <property type="match status" value="1"/>
</dbReference>
<evidence type="ECO:0000256" key="8">
    <source>
        <dbReference type="ARBA" id="ARBA00023012"/>
    </source>
</evidence>
<evidence type="ECO:0000256" key="5">
    <source>
        <dbReference type="ARBA" id="ARBA00022741"/>
    </source>
</evidence>
<dbReference type="GO" id="GO:0016020">
    <property type="term" value="C:membrane"/>
    <property type="evidence" value="ECO:0007669"/>
    <property type="project" value="InterPro"/>
</dbReference>
<keyword evidence="6" id="KW-0418">Kinase</keyword>
<feature type="domain" description="Histidine kinase" evidence="10">
    <location>
        <begin position="75"/>
        <end position="261"/>
    </location>
</feature>
<dbReference type="OrthoDB" id="9809670at2"/>
<organism evidence="11 12">
    <name type="scientific">Pedobacter frigidisoli</name>
    <dbReference type="NCBI Taxonomy" id="2530455"/>
    <lineage>
        <taxon>Bacteria</taxon>
        <taxon>Pseudomonadati</taxon>
        <taxon>Bacteroidota</taxon>
        <taxon>Sphingobacteriia</taxon>
        <taxon>Sphingobacteriales</taxon>
        <taxon>Sphingobacteriaceae</taxon>
        <taxon>Pedobacter</taxon>
    </lineage>
</organism>
<comment type="catalytic activity">
    <reaction evidence="1">
        <text>ATP + protein L-histidine = ADP + protein N-phospho-L-histidine.</text>
        <dbReference type="EC" id="2.7.13.3"/>
    </reaction>
</comment>
<evidence type="ECO:0000256" key="6">
    <source>
        <dbReference type="ARBA" id="ARBA00022777"/>
    </source>
</evidence>
<dbReference type="EMBL" id="SJSN01000019">
    <property type="protein sequence ID" value="TCD01971.1"/>
    <property type="molecule type" value="Genomic_DNA"/>
</dbReference>
<protein>
    <recommendedName>
        <fullName evidence="2">histidine kinase</fullName>
        <ecNumber evidence="2">2.7.13.3</ecNumber>
    </recommendedName>
</protein>
<dbReference type="GO" id="GO:0005524">
    <property type="term" value="F:ATP binding"/>
    <property type="evidence" value="ECO:0007669"/>
    <property type="project" value="UniProtKB-KW"/>
</dbReference>
<dbReference type="InterPro" id="IPR050482">
    <property type="entry name" value="Sensor_HK_TwoCompSys"/>
</dbReference>
<proteinExistence type="predicted"/>
<dbReference type="AlphaFoldDB" id="A0A4R0NMC3"/>
<comment type="caution">
    <text evidence="11">The sequence shown here is derived from an EMBL/GenBank/DDBJ whole genome shotgun (WGS) entry which is preliminary data.</text>
</comment>
<dbReference type="PANTHER" id="PTHR24421">
    <property type="entry name" value="NITRATE/NITRITE SENSOR PROTEIN NARX-RELATED"/>
    <property type="match status" value="1"/>
</dbReference>
<evidence type="ECO:0000313" key="11">
    <source>
        <dbReference type="EMBL" id="TCD01971.1"/>
    </source>
</evidence>
<dbReference type="SMART" id="SM00387">
    <property type="entry name" value="HATPase_c"/>
    <property type="match status" value="1"/>
</dbReference>
<evidence type="ECO:0000256" key="7">
    <source>
        <dbReference type="ARBA" id="ARBA00022840"/>
    </source>
</evidence>
<keyword evidence="3" id="KW-0597">Phosphoprotein</keyword>
<evidence type="ECO:0000256" key="4">
    <source>
        <dbReference type="ARBA" id="ARBA00022679"/>
    </source>
</evidence>
<keyword evidence="12" id="KW-1185">Reference proteome</keyword>
<evidence type="ECO:0000313" key="12">
    <source>
        <dbReference type="Proteomes" id="UP000291485"/>
    </source>
</evidence>
<keyword evidence="8" id="KW-0902">Two-component regulatory system</keyword>
<dbReference type="InterPro" id="IPR011712">
    <property type="entry name" value="Sig_transdc_His_kin_sub3_dim/P"/>
</dbReference>
<evidence type="ECO:0000259" key="10">
    <source>
        <dbReference type="PROSITE" id="PS50109"/>
    </source>
</evidence>
<dbReference type="CDD" id="cd16917">
    <property type="entry name" value="HATPase_UhpB-NarQ-NarX-like"/>
    <property type="match status" value="1"/>
</dbReference>
<evidence type="ECO:0000256" key="2">
    <source>
        <dbReference type="ARBA" id="ARBA00012438"/>
    </source>
</evidence>
<dbReference type="Pfam" id="PF02518">
    <property type="entry name" value="HATPase_c"/>
    <property type="match status" value="1"/>
</dbReference>
<dbReference type="GO" id="GO:0046983">
    <property type="term" value="F:protein dimerization activity"/>
    <property type="evidence" value="ECO:0007669"/>
    <property type="project" value="InterPro"/>
</dbReference>
<keyword evidence="4" id="KW-0808">Transferase</keyword>
<evidence type="ECO:0000256" key="9">
    <source>
        <dbReference type="SAM" id="Phobius"/>
    </source>
</evidence>
<dbReference type="GO" id="GO:0000155">
    <property type="term" value="F:phosphorelay sensor kinase activity"/>
    <property type="evidence" value="ECO:0007669"/>
    <property type="project" value="InterPro"/>
</dbReference>
<dbReference type="PANTHER" id="PTHR24421:SF10">
    <property type="entry name" value="NITRATE_NITRITE SENSOR PROTEIN NARQ"/>
    <property type="match status" value="1"/>
</dbReference>
<accession>A0A4R0NMC3</accession>
<dbReference type="RefSeq" id="WP_131562045.1">
    <property type="nucleotide sequence ID" value="NZ_SJSN01000019.1"/>
</dbReference>
<dbReference type="EC" id="2.7.13.3" evidence="2"/>
<dbReference type="Proteomes" id="UP000291485">
    <property type="component" value="Unassembled WGS sequence"/>
</dbReference>
<keyword evidence="9" id="KW-1133">Transmembrane helix</keyword>